<keyword evidence="3" id="KW-1185">Reference proteome</keyword>
<reference evidence="2" key="2">
    <citation type="submission" date="2025-09" db="UniProtKB">
        <authorList>
            <consortium name="Ensembl"/>
        </authorList>
    </citation>
    <scope>IDENTIFICATION</scope>
</reference>
<organism evidence="2 3">
    <name type="scientific">Monopterus albus</name>
    <name type="common">Swamp eel</name>
    <dbReference type="NCBI Taxonomy" id="43700"/>
    <lineage>
        <taxon>Eukaryota</taxon>
        <taxon>Metazoa</taxon>
        <taxon>Chordata</taxon>
        <taxon>Craniata</taxon>
        <taxon>Vertebrata</taxon>
        <taxon>Euteleostomi</taxon>
        <taxon>Actinopterygii</taxon>
        <taxon>Neopterygii</taxon>
        <taxon>Teleostei</taxon>
        <taxon>Neoteleostei</taxon>
        <taxon>Acanthomorphata</taxon>
        <taxon>Anabantaria</taxon>
        <taxon>Synbranchiformes</taxon>
        <taxon>Synbranchidae</taxon>
        <taxon>Monopterus</taxon>
    </lineage>
</organism>
<keyword evidence="1" id="KW-0732">Signal</keyword>
<protein>
    <recommendedName>
        <fullName evidence="4">Secreted protein</fullName>
    </recommendedName>
</protein>
<evidence type="ECO:0000256" key="1">
    <source>
        <dbReference type="SAM" id="SignalP"/>
    </source>
</evidence>
<proteinExistence type="predicted"/>
<reference evidence="2" key="1">
    <citation type="submission" date="2025-08" db="UniProtKB">
        <authorList>
            <consortium name="Ensembl"/>
        </authorList>
    </citation>
    <scope>IDENTIFICATION</scope>
</reference>
<accession>A0A3Q3J8M5</accession>
<feature type="chain" id="PRO_5018743093" description="Secreted protein" evidence="1">
    <location>
        <begin position="19"/>
        <end position="84"/>
    </location>
</feature>
<dbReference type="Ensembl" id="ENSMALT00000013433.1">
    <property type="protein sequence ID" value="ENSMALP00000013150.1"/>
    <property type="gene ID" value="ENSMALG00000009309.1"/>
</dbReference>
<feature type="signal peptide" evidence="1">
    <location>
        <begin position="1"/>
        <end position="18"/>
    </location>
</feature>
<sequence>MHFARKLLFPLQILGSLALNITSPHQHHYHVKTERHTTHSLYMRLKTNAPSSCSSRTVEWRETGGEIHRQKVSRYNHINIYISL</sequence>
<evidence type="ECO:0000313" key="2">
    <source>
        <dbReference type="Ensembl" id="ENSMALP00000013150.1"/>
    </source>
</evidence>
<evidence type="ECO:0008006" key="4">
    <source>
        <dbReference type="Google" id="ProtNLM"/>
    </source>
</evidence>
<dbReference type="AlphaFoldDB" id="A0A3Q3J8M5"/>
<name>A0A3Q3J8M5_MONAL</name>
<evidence type="ECO:0000313" key="3">
    <source>
        <dbReference type="Proteomes" id="UP000261600"/>
    </source>
</evidence>
<dbReference type="Proteomes" id="UP000261600">
    <property type="component" value="Unplaced"/>
</dbReference>